<keyword evidence="1" id="KW-0732">Signal</keyword>
<name>A0ABR2IZ15_9EUKA</name>
<feature type="chain" id="PRO_5045083416" evidence="1">
    <location>
        <begin position="18"/>
        <end position="158"/>
    </location>
</feature>
<evidence type="ECO:0000256" key="1">
    <source>
        <dbReference type="SAM" id="SignalP"/>
    </source>
</evidence>
<keyword evidence="3" id="KW-1185">Reference proteome</keyword>
<feature type="signal peptide" evidence="1">
    <location>
        <begin position="1"/>
        <end position="17"/>
    </location>
</feature>
<dbReference type="Proteomes" id="UP001470230">
    <property type="component" value="Unassembled WGS sequence"/>
</dbReference>
<organism evidence="2 3">
    <name type="scientific">Tritrichomonas musculus</name>
    <dbReference type="NCBI Taxonomy" id="1915356"/>
    <lineage>
        <taxon>Eukaryota</taxon>
        <taxon>Metamonada</taxon>
        <taxon>Parabasalia</taxon>
        <taxon>Tritrichomonadida</taxon>
        <taxon>Tritrichomonadidae</taxon>
        <taxon>Tritrichomonas</taxon>
    </lineage>
</organism>
<sequence length="158" mass="18076">MMELCLYLIILPRACLSVTLYTQRFGLTNISVVNGVSDECLLPNLTFAFHTHFNFTLNNCKLKKCYAIIDETSQMKWGNIGDINPSIFRTVNIEGANYLHKTAGIIFRPIQTTVLLNFQTQTCHDFYTLHPFENTENCNQTFSVPNIIRGLPFCKDLD</sequence>
<evidence type="ECO:0000313" key="2">
    <source>
        <dbReference type="EMBL" id="KAK8870494.1"/>
    </source>
</evidence>
<dbReference type="EMBL" id="JAPFFF010000014">
    <property type="protein sequence ID" value="KAK8870494.1"/>
    <property type="molecule type" value="Genomic_DNA"/>
</dbReference>
<proteinExistence type="predicted"/>
<gene>
    <name evidence="2" type="ORF">M9Y10_008377</name>
</gene>
<evidence type="ECO:0000313" key="3">
    <source>
        <dbReference type="Proteomes" id="UP001470230"/>
    </source>
</evidence>
<reference evidence="2 3" key="1">
    <citation type="submission" date="2024-04" db="EMBL/GenBank/DDBJ databases">
        <title>Tritrichomonas musculus Genome.</title>
        <authorList>
            <person name="Alves-Ferreira E."/>
            <person name="Grigg M."/>
            <person name="Lorenzi H."/>
            <person name="Galac M."/>
        </authorList>
    </citation>
    <scope>NUCLEOTIDE SEQUENCE [LARGE SCALE GENOMIC DNA]</scope>
    <source>
        <strain evidence="2 3">EAF2021</strain>
    </source>
</reference>
<comment type="caution">
    <text evidence="2">The sequence shown here is derived from an EMBL/GenBank/DDBJ whole genome shotgun (WGS) entry which is preliminary data.</text>
</comment>
<protein>
    <submittedName>
        <fullName evidence="2">Uncharacterized protein</fullName>
    </submittedName>
</protein>
<accession>A0ABR2IZ15</accession>